<gene>
    <name evidence="2" type="ORF">EDS130_LOCUS33509</name>
</gene>
<protein>
    <submittedName>
        <fullName evidence="2">Uncharacterized protein</fullName>
    </submittedName>
</protein>
<evidence type="ECO:0000313" key="3">
    <source>
        <dbReference type="Proteomes" id="UP000663852"/>
    </source>
</evidence>
<dbReference type="EMBL" id="CAJNOJ010000268">
    <property type="protein sequence ID" value="CAF1355280.1"/>
    <property type="molecule type" value="Genomic_DNA"/>
</dbReference>
<proteinExistence type="predicted"/>
<sequence>MEHLSECVYIHTIRITYTHLLIDDETCLMGSFGWDNQCYLQYHNGRPLSVALTEPCNCQFSNFVDSDFAIQKPHARSHSSGRRFKRESYSIYQPNVQYTNFVYSPPLPRRQIIRSRSGDLLVEKLETVTIEEEQCRPIHTGVAYVRSPSPLVRQVKIRSRPSSCYDLNNRESTDGRCTKYVDEHREEHFEFNYSFNRPNDRTVPIQRDPTPPPPPPRKIQQSETVTTENFNFKITAQPALRPSTRSVGTTTKDLRPLSRSETQVIERFEKDEKIRRDSMTETSTMVVTAEQPSQRSRYVSQLDTRNDRTFSTFGPTTSKSYNALNHYSNYRQDRDDFVTRYTAGSREAVCDTYDVIAPPTPSYTSTIPITYEASSKSRYHFD</sequence>
<accession>A0A815HQE4</accession>
<comment type="caution">
    <text evidence="2">The sequence shown here is derived from an EMBL/GenBank/DDBJ whole genome shotgun (WGS) entry which is preliminary data.</text>
</comment>
<evidence type="ECO:0000256" key="1">
    <source>
        <dbReference type="SAM" id="MobiDB-lite"/>
    </source>
</evidence>
<dbReference type="Proteomes" id="UP000663852">
    <property type="component" value="Unassembled WGS sequence"/>
</dbReference>
<evidence type="ECO:0000313" key="2">
    <source>
        <dbReference type="EMBL" id="CAF1355280.1"/>
    </source>
</evidence>
<organism evidence="2 3">
    <name type="scientific">Adineta ricciae</name>
    <name type="common">Rotifer</name>
    <dbReference type="NCBI Taxonomy" id="249248"/>
    <lineage>
        <taxon>Eukaryota</taxon>
        <taxon>Metazoa</taxon>
        <taxon>Spiralia</taxon>
        <taxon>Gnathifera</taxon>
        <taxon>Rotifera</taxon>
        <taxon>Eurotatoria</taxon>
        <taxon>Bdelloidea</taxon>
        <taxon>Adinetida</taxon>
        <taxon>Adinetidae</taxon>
        <taxon>Adineta</taxon>
    </lineage>
</organism>
<feature type="region of interest" description="Disordered" evidence="1">
    <location>
        <begin position="195"/>
        <end position="220"/>
    </location>
</feature>
<dbReference type="AlphaFoldDB" id="A0A815HQE4"/>
<reference evidence="2" key="1">
    <citation type="submission" date="2021-02" db="EMBL/GenBank/DDBJ databases">
        <authorList>
            <person name="Nowell W R."/>
        </authorList>
    </citation>
    <scope>NUCLEOTIDE SEQUENCE</scope>
</reference>
<dbReference type="OrthoDB" id="10001989at2759"/>
<name>A0A815HQE4_ADIRI</name>